<name>A0A164PJC5_9AGAM</name>
<dbReference type="Proteomes" id="UP000076722">
    <property type="component" value="Unassembled WGS sequence"/>
</dbReference>
<evidence type="ECO:0000313" key="3">
    <source>
        <dbReference type="Proteomes" id="UP000076722"/>
    </source>
</evidence>
<proteinExistence type="predicted"/>
<feature type="transmembrane region" description="Helical" evidence="1">
    <location>
        <begin position="205"/>
        <end position="225"/>
    </location>
</feature>
<keyword evidence="1" id="KW-1133">Transmembrane helix</keyword>
<accession>A0A164PJC5</accession>
<dbReference type="AlphaFoldDB" id="A0A164PJC5"/>
<keyword evidence="1" id="KW-0812">Transmembrane</keyword>
<evidence type="ECO:0000313" key="2">
    <source>
        <dbReference type="EMBL" id="KZS88787.1"/>
    </source>
</evidence>
<protein>
    <submittedName>
        <fullName evidence="2">Uncharacterized protein</fullName>
    </submittedName>
</protein>
<gene>
    <name evidence="2" type="ORF">SISNIDRAFT_489820</name>
</gene>
<organism evidence="2 3">
    <name type="scientific">Sistotremastrum niveocremeum HHB9708</name>
    <dbReference type="NCBI Taxonomy" id="1314777"/>
    <lineage>
        <taxon>Eukaryota</taxon>
        <taxon>Fungi</taxon>
        <taxon>Dikarya</taxon>
        <taxon>Basidiomycota</taxon>
        <taxon>Agaricomycotina</taxon>
        <taxon>Agaricomycetes</taxon>
        <taxon>Sistotremastrales</taxon>
        <taxon>Sistotremastraceae</taxon>
        <taxon>Sertulicium</taxon>
        <taxon>Sertulicium niveocremeum</taxon>
    </lineage>
</organism>
<keyword evidence="3" id="KW-1185">Reference proteome</keyword>
<feature type="transmembrane region" description="Helical" evidence="1">
    <location>
        <begin position="179"/>
        <end position="199"/>
    </location>
</feature>
<sequence length="285" mass="31432">MPDAGLSETWIRPRVNLIVFLFSSRGIYECKAWPNKLKLILTPALDAYFSALLQLDHCLNYYCCGHQFPEKVVHGTHSFFCTINDKRFGDILTLEIMLIAAATLVCQGTPESSNYVPTQTKHFDDDEVALIIVVYKRRRACQKLGVPNSLDLSQIIRISVFNLWELVGLLLNSGAIGNVVGNTMIATFFLALVALGVVGDAVAGTAFATTFLAVVPLSVCIIFGARKDILTFWSIRLLRRIRSKELDKGSAQKSGSRSFKSVAPKARDKTTINEVETITLVASTV</sequence>
<reference evidence="2 3" key="1">
    <citation type="journal article" date="2016" name="Mol. Biol. Evol.">
        <title>Comparative Genomics of Early-Diverging Mushroom-Forming Fungi Provides Insights into the Origins of Lignocellulose Decay Capabilities.</title>
        <authorList>
            <person name="Nagy L.G."/>
            <person name="Riley R."/>
            <person name="Tritt A."/>
            <person name="Adam C."/>
            <person name="Daum C."/>
            <person name="Floudas D."/>
            <person name="Sun H."/>
            <person name="Yadav J.S."/>
            <person name="Pangilinan J."/>
            <person name="Larsson K.H."/>
            <person name="Matsuura K."/>
            <person name="Barry K."/>
            <person name="Labutti K."/>
            <person name="Kuo R."/>
            <person name="Ohm R.A."/>
            <person name="Bhattacharya S.S."/>
            <person name="Shirouzu T."/>
            <person name="Yoshinaga Y."/>
            <person name="Martin F.M."/>
            <person name="Grigoriev I.V."/>
            <person name="Hibbett D.S."/>
        </authorList>
    </citation>
    <scope>NUCLEOTIDE SEQUENCE [LARGE SCALE GENOMIC DNA]</scope>
    <source>
        <strain evidence="2 3">HHB9708</strain>
    </source>
</reference>
<keyword evidence="1" id="KW-0472">Membrane</keyword>
<evidence type="ECO:0000256" key="1">
    <source>
        <dbReference type="SAM" id="Phobius"/>
    </source>
</evidence>
<dbReference type="EMBL" id="KV419433">
    <property type="protein sequence ID" value="KZS88787.1"/>
    <property type="molecule type" value="Genomic_DNA"/>
</dbReference>